<dbReference type="EMBL" id="LNXT01000048">
    <property type="protein sequence ID" value="KTC68038.1"/>
    <property type="molecule type" value="Genomic_DNA"/>
</dbReference>
<dbReference type="Proteomes" id="UP000054735">
    <property type="component" value="Unassembled WGS sequence"/>
</dbReference>
<dbReference type="OrthoDB" id="5651319at2"/>
<dbReference type="Proteomes" id="UP000255066">
    <property type="component" value="Unassembled WGS sequence"/>
</dbReference>
<reference evidence="2 4" key="2">
    <citation type="submission" date="2018-06" db="EMBL/GenBank/DDBJ databases">
        <authorList>
            <consortium name="Pathogen Informatics"/>
            <person name="Doyle S."/>
        </authorList>
    </citation>
    <scope>NUCLEOTIDE SEQUENCE [LARGE SCALE GENOMIC DNA]</scope>
    <source>
        <strain evidence="2 4">NCTC12437</strain>
    </source>
</reference>
<accession>A0A378I880</accession>
<gene>
    <name evidence="1" type="ORF">Lbir_2640</name>
    <name evidence="2" type="ORF">NCTC12437_01024</name>
</gene>
<organism evidence="2 4">
    <name type="scientific">Legionella birminghamensis</name>
    <dbReference type="NCBI Taxonomy" id="28083"/>
    <lineage>
        <taxon>Bacteria</taxon>
        <taxon>Pseudomonadati</taxon>
        <taxon>Pseudomonadota</taxon>
        <taxon>Gammaproteobacteria</taxon>
        <taxon>Legionellales</taxon>
        <taxon>Legionellaceae</taxon>
        <taxon>Legionella</taxon>
    </lineage>
</organism>
<evidence type="ECO:0000313" key="4">
    <source>
        <dbReference type="Proteomes" id="UP000255066"/>
    </source>
</evidence>
<dbReference type="Gene3D" id="3.80.10.10">
    <property type="entry name" value="Ribonuclease Inhibitor"/>
    <property type="match status" value="1"/>
</dbReference>
<evidence type="ECO:0000313" key="3">
    <source>
        <dbReference type="Proteomes" id="UP000054735"/>
    </source>
</evidence>
<protein>
    <recommendedName>
        <fullName evidence="5">Ran GTPase-activating protein (RanGAP) involved in mRNA processing and transport</fullName>
    </recommendedName>
</protein>
<dbReference type="EMBL" id="UGNW01000001">
    <property type="protein sequence ID" value="STX31253.1"/>
    <property type="molecule type" value="Genomic_DNA"/>
</dbReference>
<evidence type="ECO:0000313" key="2">
    <source>
        <dbReference type="EMBL" id="STX31253.1"/>
    </source>
</evidence>
<evidence type="ECO:0008006" key="5">
    <source>
        <dbReference type="Google" id="ProtNLM"/>
    </source>
</evidence>
<dbReference type="InterPro" id="IPR032675">
    <property type="entry name" value="LRR_dom_sf"/>
</dbReference>
<dbReference type="SUPFAM" id="SSF52047">
    <property type="entry name" value="RNI-like"/>
    <property type="match status" value="1"/>
</dbReference>
<proteinExistence type="predicted"/>
<name>A0A378I880_9GAMM</name>
<sequence length="448" mass="50754">MLKFKLISLTQFEGMLIKYGDQPELTFTSFCFTTEHGLIMAEFLAKYKLMQRLTFKNCQFTGLSFEKVVDALRGKEGIGLYFVGDIVIHKSLKYLAQRSLQLVELGFQGGKPIELIEALKITEFIKGCPTLKKIALAPLSEQAVNVLSDFFESSKTVTDLEIRDTGFANHSGEKLAELFAANESIQRLALYNCDLDNESLVKQAAAMADNFSLLEIKINDIRLSIDNVHQFLITQDYEAVQSLSTIASHLHRNQALSSFWPQIERATETRDILKTATLLSELGDTDCPQTMKSEIIEGFWNLQITDIPVKMAHYRLMLWLLREEQSSTFCQQIILTCVEQLQAYEKQCIVDPASIRLELYQDEESQTGTKRIVDVTAFMAKLYAEPTLALLEKDQALLNRYAWDLKIWSVPNNVLNFFKSIWSSAGRYLEPEPAAPAADNADAMHPKS</sequence>
<keyword evidence="3" id="KW-1185">Reference proteome</keyword>
<evidence type="ECO:0000313" key="1">
    <source>
        <dbReference type="EMBL" id="KTC68038.1"/>
    </source>
</evidence>
<dbReference type="AlphaFoldDB" id="A0A378I880"/>
<reference evidence="1 3" key="1">
    <citation type="submission" date="2015-11" db="EMBL/GenBank/DDBJ databases">
        <title>Genomic analysis of 38 Legionella species identifies large and diverse effector repertoires.</title>
        <authorList>
            <person name="Burstein D."/>
            <person name="Amaro F."/>
            <person name="Zusman T."/>
            <person name="Lifshitz Z."/>
            <person name="Cohen O."/>
            <person name="Gilbert J.A."/>
            <person name="Pupko T."/>
            <person name="Shuman H.A."/>
            <person name="Segal G."/>
        </authorList>
    </citation>
    <scope>NUCLEOTIDE SEQUENCE [LARGE SCALE GENOMIC DNA]</scope>
    <source>
        <strain evidence="1 3">CDC#1407-AL-14</strain>
    </source>
</reference>
<dbReference type="RefSeq" id="WP_058524634.1">
    <property type="nucleotide sequence ID" value="NZ_CAAAHV010000013.1"/>
</dbReference>